<keyword evidence="1" id="KW-0808">Transferase</keyword>
<dbReference type="InterPro" id="IPR050832">
    <property type="entry name" value="Bact_Acetyltransf"/>
</dbReference>
<gene>
    <name evidence="4" type="ORF">GCM10010201_17430</name>
</gene>
<dbReference type="CDD" id="cd04301">
    <property type="entry name" value="NAT_SF"/>
    <property type="match status" value="1"/>
</dbReference>
<dbReference type="PROSITE" id="PS51186">
    <property type="entry name" value="GNAT"/>
    <property type="match status" value="1"/>
</dbReference>
<protein>
    <submittedName>
        <fullName evidence="4">GNAT family N-acetyltransferase</fullName>
    </submittedName>
</protein>
<organism evidence="4 5">
    <name type="scientific">Pilimelia columellifera subsp. columellifera</name>
    <dbReference type="NCBI Taxonomy" id="706583"/>
    <lineage>
        <taxon>Bacteria</taxon>
        <taxon>Bacillati</taxon>
        <taxon>Actinomycetota</taxon>
        <taxon>Actinomycetes</taxon>
        <taxon>Micromonosporales</taxon>
        <taxon>Micromonosporaceae</taxon>
        <taxon>Pilimelia</taxon>
    </lineage>
</organism>
<dbReference type="InterPro" id="IPR000182">
    <property type="entry name" value="GNAT_dom"/>
</dbReference>
<dbReference type="InterPro" id="IPR016181">
    <property type="entry name" value="Acyl_CoA_acyltransferase"/>
</dbReference>
<evidence type="ECO:0000313" key="5">
    <source>
        <dbReference type="Proteomes" id="UP001499978"/>
    </source>
</evidence>
<dbReference type="Proteomes" id="UP001499978">
    <property type="component" value="Unassembled WGS sequence"/>
</dbReference>
<sequence length="338" mass="37550">MTIALRPFDATDPDAVADAHRIMAASWAHDAPDLPAIDLETFTRFRRHQRPGWEAVLMLAELDGRPVGFLDVGLPMVDNRSIADVTALLVLPEHRRRGVGGTLFGALRGIAAERGRTTVIHSVAAPLGDQENCPASRFARAMGAAPAQHDLRSRLDVVAVDHGELTLRLAQAWSHASGYSVVTWQDATPDEFVADVAYLEGRLLADAPMGDLALEPHRVDADRIRAMEDRARLVGRRSYHAGARHDASGKLVAWTLLTRDRLIDWHAWQQITLVDPEHRGHRLGTIIKIENLRQTVVAEPGLRFIDTYNAEVNEHMLAVNRLLGYRPVEASIDWQLIF</sequence>
<dbReference type="RefSeq" id="WP_344171059.1">
    <property type="nucleotide sequence ID" value="NZ_BAAARY010000006.1"/>
</dbReference>
<dbReference type="PANTHER" id="PTHR43877:SF8">
    <property type="entry name" value="N-ACETYLGLUTAMATE SYNTHASE-RELATED"/>
    <property type="match status" value="1"/>
</dbReference>
<evidence type="ECO:0000256" key="2">
    <source>
        <dbReference type="ARBA" id="ARBA00023315"/>
    </source>
</evidence>
<feature type="domain" description="N-acetyltransferase" evidence="3">
    <location>
        <begin position="3"/>
        <end position="170"/>
    </location>
</feature>
<name>A0ABP6APY2_9ACTN</name>
<accession>A0ABP6APY2</accession>
<dbReference type="SUPFAM" id="SSF55729">
    <property type="entry name" value="Acyl-CoA N-acyltransferases (Nat)"/>
    <property type="match status" value="2"/>
</dbReference>
<dbReference type="Pfam" id="PF00583">
    <property type="entry name" value="Acetyltransf_1"/>
    <property type="match status" value="1"/>
</dbReference>
<keyword evidence="2" id="KW-0012">Acyltransferase</keyword>
<comment type="caution">
    <text evidence="4">The sequence shown here is derived from an EMBL/GenBank/DDBJ whole genome shotgun (WGS) entry which is preliminary data.</text>
</comment>
<keyword evidence="5" id="KW-1185">Reference proteome</keyword>
<dbReference type="PANTHER" id="PTHR43877">
    <property type="entry name" value="AMINOALKYLPHOSPHONATE N-ACETYLTRANSFERASE-RELATED-RELATED"/>
    <property type="match status" value="1"/>
</dbReference>
<evidence type="ECO:0000259" key="3">
    <source>
        <dbReference type="PROSITE" id="PS51186"/>
    </source>
</evidence>
<evidence type="ECO:0000256" key="1">
    <source>
        <dbReference type="ARBA" id="ARBA00022679"/>
    </source>
</evidence>
<dbReference type="EMBL" id="BAAARY010000006">
    <property type="protein sequence ID" value="GAA2520428.1"/>
    <property type="molecule type" value="Genomic_DNA"/>
</dbReference>
<proteinExistence type="predicted"/>
<dbReference type="Gene3D" id="3.40.630.30">
    <property type="match status" value="1"/>
</dbReference>
<reference evidence="5" key="1">
    <citation type="journal article" date="2019" name="Int. J. Syst. Evol. Microbiol.">
        <title>The Global Catalogue of Microorganisms (GCM) 10K type strain sequencing project: providing services to taxonomists for standard genome sequencing and annotation.</title>
        <authorList>
            <consortium name="The Broad Institute Genomics Platform"/>
            <consortium name="The Broad Institute Genome Sequencing Center for Infectious Disease"/>
            <person name="Wu L."/>
            <person name="Ma J."/>
        </authorList>
    </citation>
    <scope>NUCLEOTIDE SEQUENCE [LARGE SCALE GENOMIC DNA]</scope>
    <source>
        <strain evidence="5">JCM 3367</strain>
    </source>
</reference>
<evidence type="ECO:0000313" key="4">
    <source>
        <dbReference type="EMBL" id="GAA2520428.1"/>
    </source>
</evidence>